<evidence type="ECO:0000313" key="2">
    <source>
        <dbReference type="EMBL" id="RKN80067.1"/>
    </source>
</evidence>
<dbReference type="GO" id="GO:0030246">
    <property type="term" value="F:carbohydrate binding"/>
    <property type="evidence" value="ECO:0007669"/>
    <property type="project" value="InterPro"/>
</dbReference>
<gene>
    <name evidence="2" type="ORF">D7Z94_17650</name>
</gene>
<name>A0A3B0C8A5_9FLAO</name>
<keyword evidence="3" id="KW-1185">Reference proteome</keyword>
<dbReference type="InterPro" id="IPR010502">
    <property type="entry name" value="Carb-bd_dom_fam9"/>
</dbReference>
<dbReference type="GO" id="GO:0016052">
    <property type="term" value="P:carbohydrate catabolic process"/>
    <property type="evidence" value="ECO:0007669"/>
    <property type="project" value="InterPro"/>
</dbReference>
<dbReference type="Gene3D" id="2.60.40.1190">
    <property type="match status" value="1"/>
</dbReference>
<accession>A0A3B0C8A5</accession>
<dbReference type="Proteomes" id="UP000276603">
    <property type="component" value="Unassembled WGS sequence"/>
</dbReference>
<dbReference type="CDD" id="cd00241">
    <property type="entry name" value="DOMON_like"/>
    <property type="match status" value="1"/>
</dbReference>
<dbReference type="RefSeq" id="WP_120712878.1">
    <property type="nucleotide sequence ID" value="NZ_RBCJ01000003.1"/>
</dbReference>
<feature type="domain" description="Carbohydrate-binding" evidence="1">
    <location>
        <begin position="39"/>
        <end position="243"/>
    </location>
</feature>
<sequence>MKAAMTLCLAFLCMCCNTTKKKEDHHIISVKKSPHPIAIDGKATENIWAHANWHALDQNWLGGFYEHDDFNGHYKLSWDEDALYVLVEITDDVLFDQYKDPLKLWWNDDCVEVFIDEDNSGGLHQFSHNAFAYHIALDGNVVDLAPNKEPQLYNEHIVSKHTTEGQTTTWEIAIYVYDDTYVDGGNNIPKTLNSAKKIGFALAYCDNDSSTERENFIGSVFVPGEDKNQGWINADIFGTLLLEE</sequence>
<protein>
    <submittedName>
        <fullName evidence="2">Sugar-binding protein</fullName>
    </submittedName>
</protein>
<dbReference type="GO" id="GO:0004553">
    <property type="term" value="F:hydrolase activity, hydrolyzing O-glycosyl compounds"/>
    <property type="evidence" value="ECO:0007669"/>
    <property type="project" value="InterPro"/>
</dbReference>
<dbReference type="Pfam" id="PF06452">
    <property type="entry name" value="CBM9_1"/>
    <property type="match status" value="1"/>
</dbReference>
<dbReference type="OrthoDB" id="9786766at2"/>
<organism evidence="2 3">
    <name type="scientific">Ulvibacterium marinum</name>
    <dbReference type="NCBI Taxonomy" id="2419782"/>
    <lineage>
        <taxon>Bacteria</taxon>
        <taxon>Pseudomonadati</taxon>
        <taxon>Bacteroidota</taxon>
        <taxon>Flavobacteriia</taxon>
        <taxon>Flavobacteriales</taxon>
        <taxon>Flavobacteriaceae</taxon>
        <taxon>Ulvibacterium</taxon>
    </lineage>
</organism>
<comment type="caution">
    <text evidence="2">The sequence shown here is derived from an EMBL/GenBank/DDBJ whole genome shotgun (WGS) entry which is preliminary data.</text>
</comment>
<evidence type="ECO:0000313" key="3">
    <source>
        <dbReference type="Proteomes" id="UP000276603"/>
    </source>
</evidence>
<dbReference type="AlphaFoldDB" id="A0A3B0C8A5"/>
<evidence type="ECO:0000259" key="1">
    <source>
        <dbReference type="Pfam" id="PF06452"/>
    </source>
</evidence>
<dbReference type="EMBL" id="RBCJ01000003">
    <property type="protein sequence ID" value="RKN80067.1"/>
    <property type="molecule type" value="Genomic_DNA"/>
</dbReference>
<reference evidence="2 3" key="1">
    <citation type="submission" date="2018-10" db="EMBL/GenBank/DDBJ databases">
        <title>Ulvibacterium marinum gen. nov., sp. nov., a novel marine bacterium of the family Flavobacteriaceae, isolated from a culture of the green alga Ulva prolifera.</title>
        <authorList>
            <person name="Zhang Z."/>
        </authorList>
    </citation>
    <scope>NUCLEOTIDE SEQUENCE [LARGE SCALE GENOMIC DNA]</scope>
    <source>
        <strain evidence="2 3">CCMM003</strain>
    </source>
</reference>
<dbReference type="SUPFAM" id="SSF49344">
    <property type="entry name" value="CBD9-like"/>
    <property type="match status" value="1"/>
</dbReference>
<proteinExistence type="predicted"/>